<protein>
    <submittedName>
        <fullName evidence="3">Uncharacterized protein</fullName>
    </submittedName>
</protein>
<dbReference type="Proteomes" id="UP001143309">
    <property type="component" value="Unassembled WGS sequence"/>
</dbReference>
<keyword evidence="2" id="KW-0732">Signal</keyword>
<feature type="compositionally biased region" description="Basic and acidic residues" evidence="1">
    <location>
        <begin position="52"/>
        <end position="66"/>
    </location>
</feature>
<evidence type="ECO:0000313" key="4">
    <source>
        <dbReference type="Proteomes" id="UP001143309"/>
    </source>
</evidence>
<dbReference type="EMBL" id="BSFL01000001">
    <property type="protein sequence ID" value="GLK78374.1"/>
    <property type="molecule type" value="Genomic_DNA"/>
</dbReference>
<feature type="chain" id="PRO_5040754451" evidence="2">
    <location>
        <begin position="21"/>
        <end position="79"/>
    </location>
</feature>
<proteinExistence type="predicted"/>
<evidence type="ECO:0000313" key="3">
    <source>
        <dbReference type="EMBL" id="GLK78374.1"/>
    </source>
</evidence>
<feature type="signal peptide" evidence="2">
    <location>
        <begin position="1"/>
        <end position="20"/>
    </location>
</feature>
<dbReference type="AlphaFoldDB" id="A0A9W6JLJ6"/>
<organism evidence="3 4">
    <name type="scientific">Methylopila turkensis</name>
    <dbReference type="NCBI Taxonomy" id="1437816"/>
    <lineage>
        <taxon>Bacteria</taxon>
        <taxon>Pseudomonadati</taxon>
        <taxon>Pseudomonadota</taxon>
        <taxon>Alphaproteobacteria</taxon>
        <taxon>Hyphomicrobiales</taxon>
        <taxon>Methylopilaceae</taxon>
        <taxon>Methylopila</taxon>
    </lineage>
</organism>
<accession>A0A9W6JLJ6</accession>
<evidence type="ECO:0000256" key="1">
    <source>
        <dbReference type="SAM" id="MobiDB-lite"/>
    </source>
</evidence>
<sequence length="79" mass="8660">MKTIMTAIAATLLATAAVQADERGADRPAAVTSQQRDLDARYGERMPVSLERTYDEPSRQPSDDAYRASVEWTGNDNEG</sequence>
<evidence type="ECO:0000256" key="2">
    <source>
        <dbReference type="SAM" id="SignalP"/>
    </source>
</evidence>
<name>A0A9W6JLJ6_9HYPH</name>
<keyword evidence="4" id="KW-1185">Reference proteome</keyword>
<reference evidence="3" key="2">
    <citation type="submission" date="2023-01" db="EMBL/GenBank/DDBJ databases">
        <authorList>
            <person name="Sun Q."/>
            <person name="Evtushenko L."/>
        </authorList>
    </citation>
    <scope>NUCLEOTIDE SEQUENCE</scope>
    <source>
        <strain evidence="3">VKM B-2748</strain>
    </source>
</reference>
<reference evidence="3" key="1">
    <citation type="journal article" date="2014" name="Int. J. Syst. Evol. Microbiol.">
        <title>Complete genome sequence of Corynebacterium casei LMG S-19264T (=DSM 44701T), isolated from a smear-ripened cheese.</title>
        <authorList>
            <consortium name="US DOE Joint Genome Institute (JGI-PGF)"/>
            <person name="Walter F."/>
            <person name="Albersmeier A."/>
            <person name="Kalinowski J."/>
            <person name="Ruckert C."/>
        </authorList>
    </citation>
    <scope>NUCLEOTIDE SEQUENCE</scope>
    <source>
        <strain evidence="3">VKM B-2748</strain>
    </source>
</reference>
<dbReference type="RefSeq" id="WP_271198899.1">
    <property type="nucleotide sequence ID" value="NZ_BSFL01000001.1"/>
</dbReference>
<feature type="region of interest" description="Disordered" evidence="1">
    <location>
        <begin position="20"/>
        <end position="79"/>
    </location>
</feature>
<comment type="caution">
    <text evidence="3">The sequence shown here is derived from an EMBL/GenBank/DDBJ whole genome shotgun (WGS) entry which is preliminary data.</text>
</comment>
<gene>
    <name evidence="3" type="ORF">GCM10008174_01150</name>
</gene>